<organism evidence="2 3">
    <name type="scientific">Pseudohalioglobus lutimaris</name>
    <dbReference type="NCBI Taxonomy" id="1737061"/>
    <lineage>
        <taxon>Bacteria</taxon>
        <taxon>Pseudomonadati</taxon>
        <taxon>Pseudomonadota</taxon>
        <taxon>Gammaproteobacteria</taxon>
        <taxon>Cellvibrionales</taxon>
        <taxon>Halieaceae</taxon>
        <taxon>Pseudohalioglobus</taxon>
    </lineage>
</organism>
<feature type="domain" description="Integrase catalytic" evidence="1">
    <location>
        <begin position="1"/>
        <end position="132"/>
    </location>
</feature>
<dbReference type="Gene3D" id="3.30.420.10">
    <property type="entry name" value="Ribonuclease H-like superfamily/Ribonuclease H"/>
    <property type="match status" value="1"/>
</dbReference>
<keyword evidence="3" id="KW-1185">Reference proteome</keyword>
<dbReference type="InterPro" id="IPR048020">
    <property type="entry name" value="Transpos_IS3"/>
</dbReference>
<comment type="caution">
    <text evidence="2">The sequence shown here is derived from an EMBL/GenBank/DDBJ whole genome shotgun (WGS) entry which is preliminary data.</text>
</comment>
<proteinExistence type="predicted"/>
<evidence type="ECO:0000313" key="2">
    <source>
        <dbReference type="EMBL" id="PLW66538.1"/>
    </source>
</evidence>
<dbReference type="InterPro" id="IPR012337">
    <property type="entry name" value="RNaseH-like_sf"/>
</dbReference>
<gene>
    <name evidence="2" type="ORF">C0039_20865</name>
</gene>
<dbReference type="Pfam" id="PF13333">
    <property type="entry name" value="rve_2"/>
    <property type="match status" value="1"/>
</dbReference>
<dbReference type="PANTHER" id="PTHR46889">
    <property type="entry name" value="TRANSPOSASE INSF FOR INSERTION SEQUENCE IS3B-RELATED"/>
    <property type="match status" value="1"/>
</dbReference>
<dbReference type="EMBL" id="PKUS01000075">
    <property type="protein sequence ID" value="PLW66538.1"/>
    <property type="molecule type" value="Genomic_DNA"/>
</dbReference>
<evidence type="ECO:0000313" key="3">
    <source>
        <dbReference type="Proteomes" id="UP000235005"/>
    </source>
</evidence>
<dbReference type="PROSITE" id="PS50994">
    <property type="entry name" value="INTEGRASE"/>
    <property type="match status" value="1"/>
</dbReference>
<dbReference type="OrthoDB" id="9810995at2"/>
<feature type="non-terminal residue" evidence="2">
    <location>
        <position position="1"/>
    </location>
</feature>
<dbReference type="PANTHER" id="PTHR46889:SF4">
    <property type="entry name" value="TRANSPOSASE INSO FOR INSERTION SEQUENCE ELEMENT IS911B-RELATED"/>
    <property type="match status" value="1"/>
</dbReference>
<sequence>EGWLYLTVVVDLFCGQVVGWSMSGRMDRQLVIQAVLMALWQRKSKEQVVLHSDRGSQFTSHEYQQFLVGHNITCSMSAVGSCYDNAAAESFFGLLKRERVNRRRYATRSEARADVFEYIELTYNPRKRRKLT</sequence>
<dbReference type="InterPro" id="IPR001584">
    <property type="entry name" value="Integrase_cat-core"/>
</dbReference>
<reference evidence="2 3" key="1">
    <citation type="submission" date="2018-01" db="EMBL/GenBank/DDBJ databases">
        <title>The draft genome sequence of Halioglobus lutimaris HF004.</title>
        <authorList>
            <person name="Du Z.-J."/>
            <person name="Shi M.-J."/>
        </authorList>
    </citation>
    <scope>NUCLEOTIDE SEQUENCE [LARGE SCALE GENOMIC DNA]</scope>
    <source>
        <strain evidence="2 3">HF004</strain>
    </source>
</reference>
<evidence type="ECO:0000259" key="1">
    <source>
        <dbReference type="PROSITE" id="PS50994"/>
    </source>
</evidence>
<accession>A0A2N5WWC9</accession>
<dbReference type="AlphaFoldDB" id="A0A2N5WWC9"/>
<name>A0A2N5WWC9_9GAMM</name>
<dbReference type="RefSeq" id="WP_133126073.1">
    <property type="nucleotide sequence ID" value="NZ_PKUS01000075.1"/>
</dbReference>
<dbReference type="GO" id="GO:0015074">
    <property type="term" value="P:DNA integration"/>
    <property type="evidence" value="ECO:0007669"/>
    <property type="project" value="InterPro"/>
</dbReference>
<feature type="non-terminal residue" evidence="2">
    <location>
        <position position="132"/>
    </location>
</feature>
<dbReference type="InterPro" id="IPR050900">
    <property type="entry name" value="Transposase_IS3/IS150/IS904"/>
</dbReference>
<dbReference type="InterPro" id="IPR036397">
    <property type="entry name" value="RNaseH_sf"/>
</dbReference>
<dbReference type="SUPFAM" id="SSF53098">
    <property type="entry name" value="Ribonuclease H-like"/>
    <property type="match status" value="1"/>
</dbReference>
<dbReference type="Proteomes" id="UP000235005">
    <property type="component" value="Unassembled WGS sequence"/>
</dbReference>
<dbReference type="GO" id="GO:0003676">
    <property type="term" value="F:nucleic acid binding"/>
    <property type="evidence" value="ECO:0007669"/>
    <property type="project" value="InterPro"/>
</dbReference>
<dbReference type="NCBIfam" id="NF033516">
    <property type="entry name" value="transpos_IS3"/>
    <property type="match status" value="1"/>
</dbReference>
<protein>
    <submittedName>
        <fullName evidence="2">IS3 family transposase</fullName>
    </submittedName>
</protein>
<dbReference type="Pfam" id="PF00665">
    <property type="entry name" value="rve"/>
    <property type="match status" value="1"/>
</dbReference>